<feature type="transmembrane region" description="Helical" evidence="9">
    <location>
        <begin position="73"/>
        <end position="97"/>
    </location>
</feature>
<sequence length="401" mass="46810">MLEQFKKCLIRVNFYLRFLGLSLDSKDKNKSMLQLIRSHRLYVLHFFSLNIEVVAQILWVMEAIIAGKSFVEITRLIPCLILCFISNCKTISILYYAHYNNEFIETMRGLLLNNMDTEEEGNRYKKKLIDTHVLMLMSITKKIIYLIIVGLGMFALAPFFIIVPNYWKTNELVLEMPFIAYYPFNEMEGWVYPVVYFHQVFTAICAILMVYGPDCFFFTCCTFLHIQFSLLIYDMERMVNEDSNSCDRLKFKMLAVRHIELMRCVNLLEEIFSKPILFNALTSSVIICVTGFNVLVVDNIVMVASFTAFLVFGLMQIFLYCYYGDTIMRSSMQISSAIYNSHWYNVGVAERKSFLIVLIRAQKPCELTANGFFKINLHAFTSILSTSWSYFALLKTMYHPE</sequence>
<proteinExistence type="evidence at transcript level"/>
<comment type="caution">
    <text evidence="9">Lacks conserved residue(s) required for the propagation of feature annotation.</text>
</comment>
<evidence type="ECO:0000256" key="8">
    <source>
        <dbReference type="ARBA" id="ARBA00023224"/>
    </source>
</evidence>
<evidence type="ECO:0000256" key="6">
    <source>
        <dbReference type="ARBA" id="ARBA00023136"/>
    </source>
</evidence>
<comment type="similarity">
    <text evidence="9">Belongs to the insect chemoreceptor superfamily. Heteromeric odorant receptor channel (TC 1.A.69) family.</text>
</comment>
<name>A0A7H1DH78_MYTSE</name>
<dbReference type="PANTHER" id="PTHR21137:SF44">
    <property type="entry name" value="ODORANT RECEPTOR 13A-RELATED"/>
    <property type="match status" value="1"/>
</dbReference>
<feature type="transmembrane region" description="Helical" evidence="9">
    <location>
        <begin position="200"/>
        <end position="233"/>
    </location>
</feature>
<feature type="transmembrane region" description="Helical" evidence="9">
    <location>
        <begin position="302"/>
        <end position="323"/>
    </location>
</feature>
<dbReference type="GO" id="GO:0007165">
    <property type="term" value="P:signal transduction"/>
    <property type="evidence" value="ECO:0007669"/>
    <property type="project" value="UniProtKB-KW"/>
</dbReference>
<evidence type="ECO:0000313" key="10">
    <source>
        <dbReference type="EMBL" id="QNS36204.1"/>
    </source>
</evidence>
<accession>A0A7H1DH78</accession>
<keyword evidence="2 9" id="KW-0716">Sensory transduction</keyword>
<keyword evidence="3 9" id="KW-0812">Transmembrane</keyword>
<keyword evidence="5 9" id="KW-1133">Transmembrane helix</keyword>
<dbReference type="GO" id="GO:0005549">
    <property type="term" value="F:odorant binding"/>
    <property type="evidence" value="ECO:0007669"/>
    <property type="project" value="InterPro"/>
</dbReference>
<dbReference type="GO" id="GO:0004984">
    <property type="term" value="F:olfactory receptor activity"/>
    <property type="evidence" value="ECO:0007669"/>
    <property type="project" value="InterPro"/>
</dbReference>
<feature type="transmembrane region" description="Helical" evidence="9">
    <location>
        <begin position="143"/>
        <end position="167"/>
    </location>
</feature>
<evidence type="ECO:0000256" key="9">
    <source>
        <dbReference type="RuleBase" id="RU351113"/>
    </source>
</evidence>
<feature type="transmembrane region" description="Helical" evidence="9">
    <location>
        <begin position="276"/>
        <end position="296"/>
    </location>
</feature>
<dbReference type="EMBL" id="MN171124">
    <property type="protein sequence ID" value="QNS36204.1"/>
    <property type="molecule type" value="mRNA"/>
</dbReference>
<dbReference type="GO" id="GO:0005886">
    <property type="term" value="C:plasma membrane"/>
    <property type="evidence" value="ECO:0007669"/>
    <property type="project" value="UniProtKB-SubCell"/>
</dbReference>
<keyword evidence="8 9" id="KW-0807">Transducer</keyword>
<dbReference type="AlphaFoldDB" id="A0A7H1DH78"/>
<keyword evidence="6 9" id="KW-0472">Membrane</keyword>
<evidence type="ECO:0000256" key="3">
    <source>
        <dbReference type="ARBA" id="ARBA00022692"/>
    </source>
</evidence>
<reference evidence="10" key="1">
    <citation type="submission" date="2019-07" db="EMBL/GenBank/DDBJ databases">
        <authorList>
            <person name="Tang R."/>
            <person name="Jiang N.-J."/>
            <person name="Ning C."/>
            <person name="Li G.-C."/>
            <person name="Huang L.-Q."/>
            <person name="Wang C.-Z."/>
        </authorList>
    </citation>
    <scope>NUCLEOTIDE SEQUENCE</scope>
</reference>
<keyword evidence="4 9" id="KW-0552">Olfaction</keyword>
<evidence type="ECO:0000256" key="5">
    <source>
        <dbReference type="ARBA" id="ARBA00022989"/>
    </source>
</evidence>
<feature type="transmembrane region" description="Helical" evidence="9">
    <location>
        <begin position="41"/>
        <end position="61"/>
    </location>
</feature>
<comment type="subcellular location">
    <subcellularLocation>
        <location evidence="9">Cell membrane</location>
        <topology evidence="9">Multi-pass membrane protein</topology>
    </subcellularLocation>
    <subcellularLocation>
        <location evidence="1">Membrane</location>
        <topology evidence="1">Multi-pass membrane protein</topology>
    </subcellularLocation>
</comment>
<dbReference type="PANTHER" id="PTHR21137">
    <property type="entry name" value="ODORANT RECEPTOR"/>
    <property type="match status" value="1"/>
</dbReference>
<evidence type="ECO:0000256" key="1">
    <source>
        <dbReference type="ARBA" id="ARBA00004141"/>
    </source>
</evidence>
<keyword evidence="7 9" id="KW-0675">Receptor</keyword>
<evidence type="ECO:0000256" key="7">
    <source>
        <dbReference type="ARBA" id="ARBA00023170"/>
    </source>
</evidence>
<organism evidence="10">
    <name type="scientific">Mythimna separata</name>
    <name type="common">Oriental armyworm</name>
    <name type="synonym">Pseudaletia separata</name>
    <dbReference type="NCBI Taxonomy" id="271217"/>
    <lineage>
        <taxon>Eukaryota</taxon>
        <taxon>Metazoa</taxon>
        <taxon>Ecdysozoa</taxon>
        <taxon>Arthropoda</taxon>
        <taxon>Hexapoda</taxon>
        <taxon>Insecta</taxon>
        <taxon>Pterygota</taxon>
        <taxon>Neoptera</taxon>
        <taxon>Endopterygota</taxon>
        <taxon>Lepidoptera</taxon>
        <taxon>Glossata</taxon>
        <taxon>Ditrysia</taxon>
        <taxon>Noctuoidea</taxon>
        <taxon>Noctuidae</taxon>
        <taxon>Noctuinae</taxon>
        <taxon>Hadenini</taxon>
        <taxon>Mythimna</taxon>
    </lineage>
</organism>
<dbReference type="Pfam" id="PF02949">
    <property type="entry name" value="7tm_6"/>
    <property type="match status" value="1"/>
</dbReference>
<protein>
    <recommendedName>
        <fullName evidence="9">Odorant receptor</fullName>
    </recommendedName>
</protein>
<evidence type="ECO:0000256" key="2">
    <source>
        <dbReference type="ARBA" id="ARBA00022606"/>
    </source>
</evidence>
<dbReference type="InterPro" id="IPR004117">
    <property type="entry name" value="7tm6_olfct_rcpt"/>
</dbReference>
<evidence type="ECO:0000256" key="4">
    <source>
        <dbReference type="ARBA" id="ARBA00022725"/>
    </source>
</evidence>